<evidence type="ECO:0000256" key="1">
    <source>
        <dbReference type="SAM" id="SignalP"/>
    </source>
</evidence>
<keyword evidence="1" id="KW-0732">Signal</keyword>
<reference evidence="2 3" key="1">
    <citation type="submission" date="2017-09" db="EMBL/GenBank/DDBJ databases">
        <authorList>
            <person name="Ehlers B."/>
            <person name="Leendertz F.H."/>
        </authorList>
    </citation>
    <scope>NUCLEOTIDE SEQUENCE [LARGE SCALE GENOMIC DNA]</scope>
    <source>
        <strain evidence="2 3">Nm42</strain>
    </source>
</reference>
<accession>A0A286A542</accession>
<dbReference type="AlphaFoldDB" id="A0A286A542"/>
<evidence type="ECO:0000313" key="3">
    <source>
        <dbReference type="Proteomes" id="UP000219335"/>
    </source>
</evidence>
<feature type="signal peptide" evidence="1">
    <location>
        <begin position="1"/>
        <end position="22"/>
    </location>
</feature>
<feature type="chain" id="PRO_5012041134" evidence="1">
    <location>
        <begin position="23"/>
        <end position="140"/>
    </location>
</feature>
<sequence>MKKLLFGIIGLTGMAIVGMASAAEPTEKQMKEAILQAMQNEGGVRSNNSVSVNNPLSGASVTINSFKKLGCEKAMSKPGYNCDYEVSAGINFHSNEGSAAGDNHAAGVNALFGMFLPKDRISTGTKRFVQYDTQWRALEN</sequence>
<proteinExistence type="predicted"/>
<dbReference type="Proteomes" id="UP000219335">
    <property type="component" value="Unassembled WGS sequence"/>
</dbReference>
<dbReference type="RefSeq" id="WP_097104130.1">
    <property type="nucleotide sequence ID" value="NZ_OCMU01000001.1"/>
</dbReference>
<gene>
    <name evidence="2" type="ORF">SAMN06297164_0974</name>
</gene>
<name>A0A286A542_9PROT</name>
<protein>
    <submittedName>
        <fullName evidence="2">Uncharacterized protein</fullName>
    </submittedName>
</protein>
<organism evidence="2 3">
    <name type="scientific">Nitrosomonas ureae</name>
    <dbReference type="NCBI Taxonomy" id="44577"/>
    <lineage>
        <taxon>Bacteria</taxon>
        <taxon>Pseudomonadati</taxon>
        <taxon>Pseudomonadota</taxon>
        <taxon>Betaproteobacteria</taxon>
        <taxon>Nitrosomonadales</taxon>
        <taxon>Nitrosomonadaceae</taxon>
        <taxon>Nitrosomonas</taxon>
    </lineage>
</organism>
<evidence type="ECO:0000313" key="2">
    <source>
        <dbReference type="EMBL" id="SOD17048.1"/>
    </source>
</evidence>
<dbReference type="EMBL" id="OCMU01000001">
    <property type="protein sequence ID" value="SOD17048.1"/>
    <property type="molecule type" value="Genomic_DNA"/>
</dbReference>